<protein>
    <submittedName>
        <fullName evidence="1">Uncharacterized protein</fullName>
    </submittedName>
</protein>
<evidence type="ECO:0000313" key="2">
    <source>
        <dbReference type="Proteomes" id="UP000028524"/>
    </source>
</evidence>
<dbReference type="HOGENOM" id="CLU_1205452_0_0_1"/>
<reference evidence="1 2" key="1">
    <citation type="journal article" date="2014" name="BMC Genomics">
        <title>Comparative genome sequencing reveals chemotype-specific gene clusters in the toxigenic black mold Stachybotrys.</title>
        <authorList>
            <person name="Semeiks J."/>
            <person name="Borek D."/>
            <person name="Otwinowski Z."/>
            <person name="Grishin N.V."/>
        </authorList>
    </citation>
    <scope>NUCLEOTIDE SEQUENCE [LARGE SCALE GENOMIC DNA]</scope>
    <source>
        <strain evidence="1 2">IBT 40285</strain>
    </source>
</reference>
<dbReference type="AlphaFoldDB" id="A0A084QC37"/>
<gene>
    <name evidence="1" type="ORF">S40285_10224</name>
</gene>
<evidence type="ECO:0000313" key="1">
    <source>
        <dbReference type="EMBL" id="KFA61522.1"/>
    </source>
</evidence>
<dbReference type="EMBL" id="KL660854">
    <property type="protein sequence ID" value="KFA61522.1"/>
    <property type="molecule type" value="Genomic_DNA"/>
</dbReference>
<keyword evidence="2" id="KW-1185">Reference proteome</keyword>
<proteinExistence type="predicted"/>
<accession>A0A084QC37</accession>
<sequence>MGMDRGGVTGRWVVKLGVATAVIHRADPPTRDKPEAARRTRTIDDNSRAAGRCYSKRRECAQRSVAAVVAAAASEVFHESLIKPANASQKSSSPWPLATTASRRTHAQTAGAWANASYRTDWTNQQGFPHHSVSVRNVKKGPTVPPRGAPGMCEKMAVIVVAPPQAKSQRWPIAAAAGGRLWERPAWQCWHHTQEITGGCVPLHLLVSSAFPAPKLCKPEPVSPPCSLFG</sequence>
<dbReference type="InParanoid" id="A0A084QC37"/>
<organism evidence="1 2">
    <name type="scientific">Stachybotrys chlorohalonatus (strain IBT 40285)</name>
    <dbReference type="NCBI Taxonomy" id="1283841"/>
    <lineage>
        <taxon>Eukaryota</taxon>
        <taxon>Fungi</taxon>
        <taxon>Dikarya</taxon>
        <taxon>Ascomycota</taxon>
        <taxon>Pezizomycotina</taxon>
        <taxon>Sordariomycetes</taxon>
        <taxon>Hypocreomycetidae</taxon>
        <taxon>Hypocreales</taxon>
        <taxon>Stachybotryaceae</taxon>
        <taxon>Stachybotrys</taxon>
    </lineage>
</organism>
<name>A0A084QC37_STAC4</name>
<dbReference type="Proteomes" id="UP000028524">
    <property type="component" value="Unassembled WGS sequence"/>
</dbReference>